<dbReference type="HOGENOM" id="CLU_047250_1_0_11"/>
<dbReference type="Pfam" id="PF02661">
    <property type="entry name" value="Fic"/>
    <property type="match status" value="1"/>
</dbReference>
<dbReference type="GO" id="GO:0005524">
    <property type="term" value="F:ATP binding"/>
    <property type="evidence" value="ECO:0007669"/>
    <property type="project" value="UniProtKB-KW"/>
</dbReference>
<keyword evidence="2" id="KW-0067">ATP-binding</keyword>
<dbReference type="EMBL" id="CP003697">
    <property type="protein sequence ID" value="AGF71192.1"/>
    <property type="molecule type" value="Genomic_DNA"/>
</dbReference>
<sequence>MSARAQRKQPAEYDSALVPAIADVRVHLDSGTVALVDKATIAVTRFDATHAATLLPFTPLLLRGESVASSRIEQLTSSARKVLEAELLGTSQGNAALIVAATAQMSEAITTSEIPDEETVLHMHRLLMEGSQPTIAGRYREEPVWIGGSDTHPVGSLYTAPHPRLLPELMTDLVDWLRRDDIPVLAHAAIAHAQFETIHPFVDGNGRTGRALIHTLLRARGLTVNGALPLSAGILEEPDTYFTALDAYRNGDIDTIVRLVAHAALRATELGAWLGTELAEVRESWNARVHARSDAVDWRILDILVRQPLVDVVGLSAELNIAGSNIRKGLERLEADGVLLSAQVEKTRRAWRAPEVLELLDEFAERAGRRGKPTPGQR</sequence>
<dbReference type="PATRIC" id="fig|1121362.3.peg.168"/>
<dbReference type="PANTHER" id="PTHR13504:SF38">
    <property type="entry name" value="FIDO DOMAIN-CONTAINING PROTEIN"/>
    <property type="match status" value="1"/>
</dbReference>
<organism evidence="4 5">
    <name type="scientific">Corynebacterium halotolerans YIM 70093 = DSM 44683</name>
    <dbReference type="NCBI Taxonomy" id="1121362"/>
    <lineage>
        <taxon>Bacteria</taxon>
        <taxon>Bacillati</taxon>
        <taxon>Actinomycetota</taxon>
        <taxon>Actinomycetes</taxon>
        <taxon>Mycobacteriales</taxon>
        <taxon>Corynebacteriaceae</taxon>
        <taxon>Corynebacterium</taxon>
    </lineage>
</organism>
<dbReference type="STRING" id="1121362.A605_00880"/>
<proteinExistence type="predicted"/>
<dbReference type="InterPro" id="IPR036597">
    <property type="entry name" value="Fido-like_dom_sf"/>
</dbReference>
<accession>M1NNW4</accession>
<dbReference type="InterPro" id="IPR036390">
    <property type="entry name" value="WH_DNA-bd_sf"/>
</dbReference>
<dbReference type="SUPFAM" id="SSF140931">
    <property type="entry name" value="Fic-like"/>
    <property type="match status" value="1"/>
</dbReference>
<keyword evidence="2" id="KW-0547">Nucleotide-binding</keyword>
<dbReference type="InterPro" id="IPR040198">
    <property type="entry name" value="Fido_containing"/>
</dbReference>
<dbReference type="Proteomes" id="UP000011723">
    <property type="component" value="Chromosome"/>
</dbReference>
<evidence type="ECO:0000256" key="2">
    <source>
        <dbReference type="PIRSR" id="PIRSR640198-2"/>
    </source>
</evidence>
<dbReference type="InterPro" id="IPR003812">
    <property type="entry name" value="Fido"/>
</dbReference>
<reference evidence="4 5" key="1">
    <citation type="journal article" date="2012" name="Stand. Genomic Sci.">
        <title>Genome sequence of the halotolerant bacterium Corynebacterium halotolerans type strain YIM 70093(T) (= DSM 44683(T)).</title>
        <authorList>
            <person name="Ruckert C."/>
            <person name="Albersmeier A."/>
            <person name="Al-Dilaimi A."/>
            <person name="Niehaus K."/>
            <person name="Szczepanowski R."/>
            <person name="Kalinowski J."/>
        </authorList>
    </citation>
    <scope>NUCLEOTIDE SEQUENCE [LARGE SCALE GENOMIC DNA]</scope>
    <source>
        <strain evidence="4">YIM 70093</strain>
    </source>
</reference>
<evidence type="ECO:0000313" key="5">
    <source>
        <dbReference type="Proteomes" id="UP000011723"/>
    </source>
</evidence>
<feature type="active site" evidence="1">
    <location>
        <position position="199"/>
    </location>
</feature>
<dbReference type="PROSITE" id="PS51459">
    <property type="entry name" value="FIDO"/>
    <property type="match status" value="1"/>
</dbReference>
<dbReference type="PANTHER" id="PTHR13504">
    <property type="entry name" value="FIDO DOMAIN-CONTAINING PROTEIN DDB_G0283145"/>
    <property type="match status" value="1"/>
</dbReference>
<feature type="binding site" evidence="2">
    <location>
        <begin position="203"/>
        <end position="210"/>
    </location>
    <ligand>
        <name>ATP</name>
        <dbReference type="ChEBI" id="CHEBI:30616"/>
    </ligand>
</feature>
<dbReference type="eggNOG" id="COG3177">
    <property type="taxonomic scope" value="Bacteria"/>
</dbReference>
<protein>
    <submittedName>
        <fullName evidence="4">Filamentation induced by cAMP protein fic</fullName>
    </submittedName>
</protein>
<gene>
    <name evidence="4" type="ORF">A605_00880</name>
</gene>
<name>M1NNW4_9CORY</name>
<evidence type="ECO:0000256" key="1">
    <source>
        <dbReference type="PIRSR" id="PIRSR640198-1"/>
    </source>
</evidence>
<evidence type="ECO:0000313" key="4">
    <source>
        <dbReference type="EMBL" id="AGF71192.1"/>
    </source>
</evidence>
<evidence type="ECO:0000259" key="3">
    <source>
        <dbReference type="PROSITE" id="PS51459"/>
    </source>
</evidence>
<dbReference type="AlphaFoldDB" id="M1NNW4"/>
<feature type="domain" description="Fido" evidence="3">
    <location>
        <begin position="115"/>
        <end position="262"/>
    </location>
</feature>
<dbReference type="SUPFAM" id="SSF46785">
    <property type="entry name" value="Winged helix' DNA-binding domain"/>
    <property type="match status" value="1"/>
</dbReference>
<dbReference type="KEGG" id="chn:A605_00880"/>
<dbReference type="Gene3D" id="1.10.3290.10">
    <property type="entry name" value="Fido-like domain"/>
    <property type="match status" value="1"/>
</dbReference>
<keyword evidence="5" id="KW-1185">Reference proteome</keyword>